<feature type="non-terminal residue" evidence="3">
    <location>
        <position position="120"/>
    </location>
</feature>
<feature type="transmembrane region" description="Helical" evidence="2">
    <location>
        <begin position="48"/>
        <end position="67"/>
    </location>
</feature>
<gene>
    <name evidence="4" type="ORF">CYMTET_11214</name>
    <name evidence="3" type="ORF">CYMTET_36803</name>
</gene>
<feature type="region of interest" description="Disordered" evidence="1">
    <location>
        <begin position="1"/>
        <end position="24"/>
    </location>
</feature>
<comment type="caution">
    <text evidence="3">The sequence shown here is derived from an EMBL/GenBank/DDBJ whole genome shotgun (WGS) entry which is preliminary data.</text>
</comment>
<keyword evidence="2" id="KW-0812">Transmembrane</keyword>
<dbReference type="AlphaFoldDB" id="A0AAE0CGH5"/>
<organism evidence="3 5">
    <name type="scientific">Cymbomonas tetramitiformis</name>
    <dbReference type="NCBI Taxonomy" id="36881"/>
    <lineage>
        <taxon>Eukaryota</taxon>
        <taxon>Viridiplantae</taxon>
        <taxon>Chlorophyta</taxon>
        <taxon>Pyramimonadophyceae</taxon>
        <taxon>Pyramimonadales</taxon>
        <taxon>Pyramimonadaceae</taxon>
        <taxon>Cymbomonas</taxon>
    </lineage>
</organism>
<accession>A0AAE0CGH5</accession>
<protein>
    <submittedName>
        <fullName evidence="3">Uncharacterized protein</fullName>
    </submittedName>
</protein>
<evidence type="ECO:0000256" key="2">
    <source>
        <dbReference type="SAM" id="Phobius"/>
    </source>
</evidence>
<keyword evidence="5" id="KW-1185">Reference proteome</keyword>
<dbReference type="EMBL" id="LGRX02004153">
    <property type="protein sequence ID" value="KAK3280971.1"/>
    <property type="molecule type" value="Genomic_DNA"/>
</dbReference>
<proteinExistence type="predicted"/>
<evidence type="ECO:0000313" key="3">
    <source>
        <dbReference type="EMBL" id="KAK3253968.1"/>
    </source>
</evidence>
<dbReference type="Proteomes" id="UP001190700">
    <property type="component" value="Unassembled WGS sequence"/>
</dbReference>
<reference evidence="3" key="2">
    <citation type="submission" date="2023-06" db="EMBL/GenBank/DDBJ databases">
        <title>Long-read-based genome assembly of the green algal bacterivore Cymbomonas tetramitiformis.</title>
        <authorList>
            <person name="Gyaltshen Y."/>
            <person name="Rozenberg A."/>
            <person name="Paasch A."/>
            <person name="Burns J.A."/>
            <person name="Warring S."/>
            <person name="Larson R."/>
            <person name="Maurer-Alcala X."/>
            <person name="Dacks J."/>
            <person name="Kim E."/>
        </authorList>
    </citation>
    <scope>NUCLEOTIDE SEQUENCE</scope>
    <source>
        <strain evidence="3">PLY_AMNH</strain>
    </source>
</reference>
<reference evidence="3 5" key="1">
    <citation type="journal article" date="2015" name="Genome Biol. Evol.">
        <title>Comparative Genomics of a Bacterivorous Green Alga Reveals Evolutionary Causalities and Consequences of Phago-Mixotrophic Mode of Nutrition.</title>
        <authorList>
            <person name="Burns J.A."/>
            <person name="Paasch A."/>
            <person name="Narechania A."/>
            <person name="Kim E."/>
        </authorList>
    </citation>
    <scope>NUCLEOTIDE SEQUENCE [LARGE SCALE GENOMIC DNA]</scope>
    <source>
        <strain evidence="3">PLY_AMNH</strain>
    </source>
</reference>
<evidence type="ECO:0000313" key="4">
    <source>
        <dbReference type="EMBL" id="KAK3280971.1"/>
    </source>
</evidence>
<feature type="transmembrane region" description="Helical" evidence="2">
    <location>
        <begin position="73"/>
        <end position="91"/>
    </location>
</feature>
<keyword evidence="2" id="KW-1133">Transmembrane helix</keyword>
<name>A0AAE0CGH5_9CHLO</name>
<evidence type="ECO:0000256" key="1">
    <source>
        <dbReference type="SAM" id="MobiDB-lite"/>
    </source>
</evidence>
<sequence>AYRTRSASDPEPRPENPSISQEPNLTKCASTAFSQSQRESREALLRQIALPAFGMMGVVALSNFLVQFYVNDWLTYGTLVYPFALLITNLTNRIYGPERYAFCPDLNGVPLRPTAPSLSL</sequence>
<keyword evidence="2" id="KW-0472">Membrane</keyword>
<feature type="compositionally biased region" description="Basic and acidic residues" evidence="1">
    <location>
        <begin position="1"/>
        <end position="14"/>
    </location>
</feature>
<evidence type="ECO:0000313" key="5">
    <source>
        <dbReference type="Proteomes" id="UP001190700"/>
    </source>
</evidence>
<dbReference type="EMBL" id="LGRX02024495">
    <property type="protein sequence ID" value="KAK3253968.1"/>
    <property type="molecule type" value="Genomic_DNA"/>
</dbReference>